<dbReference type="EMBL" id="FNRF01000002">
    <property type="protein sequence ID" value="SEA38516.1"/>
    <property type="molecule type" value="Genomic_DNA"/>
</dbReference>
<dbReference type="Proteomes" id="UP000182257">
    <property type="component" value="Unassembled WGS sequence"/>
</dbReference>
<name>A0A1H4ARM9_XYLRU</name>
<protein>
    <submittedName>
        <fullName evidence="1">Uncharacterized protein</fullName>
    </submittedName>
</protein>
<proteinExistence type="predicted"/>
<evidence type="ECO:0000313" key="2">
    <source>
        <dbReference type="Proteomes" id="UP000182257"/>
    </source>
</evidence>
<accession>A0A1H4ARM9</accession>
<evidence type="ECO:0000313" key="1">
    <source>
        <dbReference type="EMBL" id="SEA38516.1"/>
    </source>
</evidence>
<sequence length="161" mass="18810">MSQICIYLKMPSYLRQWLIHRHGGSEPISLVRGSAESDFLKKSTIKLPDGVMPPRQQEGELAICIPYYKCHDPRTYNYLSKNGKSCLLEMLKNDFKVDLWEYLHDIDRCGSELNGLIYQFMELRGIKEDGTSSDTIKKIYQRKRNSYKTALNRKKKKNIPT</sequence>
<gene>
    <name evidence="1" type="ORF">SAMN05216462_1335</name>
</gene>
<organism evidence="1 2">
    <name type="scientific">Xylanibacter ruminicola</name>
    <name type="common">Prevotella ruminicola</name>
    <dbReference type="NCBI Taxonomy" id="839"/>
    <lineage>
        <taxon>Bacteria</taxon>
        <taxon>Pseudomonadati</taxon>
        <taxon>Bacteroidota</taxon>
        <taxon>Bacteroidia</taxon>
        <taxon>Bacteroidales</taxon>
        <taxon>Prevotellaceae</taxon>
        <taxon>Xylanibacter</taxon>
    </lineage>
</organism>
<reference evidence="1 2" key="1">
    <citation type="submission" date="2016-10" db="EMBL/GenBank/DDBJ databases">
        <authorList>
            <person name="de Groot N.N."/>
        </authorList>
    </citation>
    <scope>NUCLEOTIDE SEQUENCE [LARGE SCALE GENOMIC DNA]</scope>
    <source>
        <strain evidence="1 2">D31d</strain>
    </source>
</reference>
<dbReference type="RefSeq" id="WP_074760770.1">
    <property type="nucleotide sequence ID" value="NZ_FNRF01000002.1"/>
</dbReference>
<dbReference type="AlphaFoldDB" id="A0A1H4ARM9"/>
<dbReference type="OrthoDB" id="1067903at2"/>